<evidence type="ECO:0000313" key="2">
    <source>
        <dbReference type="Proteomes" id="UP001248819"/>
    </source>
</evidence>
<keyword evidence="2" id="KW-1185">Reference proteome</keyword>
<sequence length="182" mass="20734">MAKNKAPLYFIALIPDDDLEAQVRSLKEEIKEKYNSEKALKLPAHVTLQIPFNMDQENEGPVTEALQEVANTESAFNLQLSGFGNFSGRVIYINVSNPGPAVQLHKEIRKALSSVIHLEEENSDIHLHITIATRDLSRKEFKKAWSEYKQRDFKASFVAKSFILFKHNGKTWGALKEFHLIP</sequence>
<dbReference type="Gene3D" id="3.90.1140.10">
    <property type="entry name" value="Cyclic phosphodiesterase"/>
    <property type="match status" value="1"/>
</dbReference>
<dbReference type="PANTHER" id="PTHR40037:SF1">
    <property type="entry name" value="PHOSPHOESTERASE SAOUHSC_00951-RELATED"/>
    <property type="match status" value="1"/>
</dbReference>
<dbReference type="GO" id="GO:0016874">
    <property type="term" value="F:ligase activity"/>
    <property type="evidence" value="ECO:0007669"/>
    <property type="project" value="UniProtKB-KW"/>
</dbReference>
<protein>
    <submittedName>
        <fullName evidence="1">2'-5' RNA ligase family protein</fullName>
    </submittedName>
</protein>
<comment type="caution">
    <text evidence="1">The sequence shown here is derived from an EMBL/GenBank/DDBJ whole genome shotgun (WGS) entry which is preliminary data.</text>
</comment>
<reference evidence="1 2" key="1">
    <citation type="submission" date="2023-09" db="EMBL/GenBank/DDBJ databases">
        <authorList>
            <person name="Rey-Velasco X."/>
        </authorList>
    </citation>
    <scope>NUCLEOTIDE SEQUENCE [LARGE SCALE GENOMIC DNA]</scope>
    <source>
        <strain evidence="1 2">F297</strain>
    </source>
</reference>
<dbReference type="EMBL" id="JAVRHP010000064">
    <property type="protein sequence ID" value="MDT0650851.1"/>
    <property type="molecule type" value="Genomic_DNA"/>
</dbReference>
<gene>
    <name evidence="1" type="ORF">RM529_11870</name>
</gene>
<dbReference type="PANTHER" id="PTHR40037">
    <property type="entry name" value="PHOSPHOESTERASE YJCG-RELATED"/>
    <property type="match status" value="1"/>
</dbReference>
<keyword evidence="1" id="KW-0436">Ligase</keyword>
<dbReference type="RefSeq" id="WP_311485007.1">
    <property type="nucleotide sequence ID" value="NZ_JAVRHP010000064.1"/>
</dbReference>
<proteinExistence type="predicted"/>
<dbReference type="InterPro" id="IPR050580">
    <property type="entry name" value="2H_phosphoesterase_YjcG-like"/>
</dbReference>
<dbReference type="InterPro" id="IPR009097">
    <property type="entry name" value="Cyclic_Pdiesterase"/>
</dbReference>
<dbReference type="SUPFAM" id="SSF55144">
    <property type="entry name" value="LigT-like"/>
    <property type="match status" value="1"/>
</dbReference>
<name>A0ABU3CX09_9FLAO</name>
<evidence type="ECO:0000313" key="1">
    <source>
        <dbReference type="EMBL" id="MDT0650851.1"/>
    </source>
</evidence>
<organism evidence="1 2">
    <name type="scientific">Autumnicola edwardsiae</name>
    <dbReference type="NCBI Taxonomy" id="3075594"/>
    <lineage>
        <taxon>Bacteria</taxon>
        <taxon>Pseudomonadati</taxon>
        <taxon>Bacteroidota</taxon>
        <taxon>Flavobacteriia</taxon>
        <taxon>Flavobacteriales</taxon>
        <taxon>Flavobacteriaceae</taxon>
        <taxon>Autumnicola</taxon>
    </lineage>
</organism>
<dbReference type="Proteomes" id="UP001248819">
    <property type="component" value="Unassembled WGS sequence"/>
</dbReference>
<dbReference type="Pfam" id="PF13563">
    <property type="entry name" value="2_5_RNA_ligase2"/>
    <property type="match status" value="1"/>
</dbReference>
<accession>A0ABU3CX09</accession>